<dbReference type="InterPro" id="IPR015590">
    <property type="entry name" value="Aldehyde_DH_dom"/>
</dbReference>
<reference evidence="9 10" key="1">
    <citation type="submission" date="2021-03" db="EMBL/GenBank/DDBJ databases">
        <title>Genomic Encyclopedia of Type Strains, Phase IV (KMG-IV): sequencing the most valuable type-strain genomes for metagenomic binning, comparative biology and taxonomic classification.</title>
        <authorList>
            <person name="Goeker M."/>
        </authorList>
    </citation>
    <scope>NUCLEOTIDE SEQUENCE [LARGE SCALE GENOMIC DNA]</scope>
    <source>
        <strain evidence="9 10">DSM 27138</strain>
    </source>
</reference>
<evidence type="ECO:0000256" key="7">
    <source>
        <dbReference type="HAMAP-Rule" id="MF_00412"/>
    </source>
</evidence>
<comment type="subcellular location">
    <subcellularLocation>
        <location evidence="7">Cytoplasm</location>
    </subcellularLocation>
</comment>
<evidence type="ECO:0000256" key="4">
    <source>
        <dbReference type="ARBA" id="ARBA00022857"/>
    </source>
</evidence>
<gene>
    <name evidence="7" type="primary">proA</name>
    <name evidence="9" type="ORF">J2Z79_002055</name>
</gene>
<name>A0ABS4JSZ1_9FIRM</name>
<comment type="caution">
    <text evidence="9">The sequence shown here is derived from an EMBL/GenBank/DDBJ whole genome shotgun (WGS) entry which is preliminary data.</text>
</comment>
<dbReference type="Proteomes" id="UP001519289">
    <property type="component" value="Unassembled WGS sequence"/>
</dbReference>
<dbReference type="InterPro" id="IPR000965">
    <property type="entry name" value="GPR_dom"/>
</dbReference>
<dbReference type="InterPro" id="IPR016163">
    <property type="entry name" value="Ald_DH_C"/>
</dbReference>
<dbReference type="InterPro" id="IPR016162">
    <property type="entry name" value="Ald_DH_N"/>
</dbReference>
<dbReference type="PIRSF" id="PIRSF000151">
    <property type="entry name" value="GPR"/>
    <property type="match status" value="1"/>
</dbReference>
<evidence type="ECO:0000256" key="5">
    <source>
        <dbReference type="ARBA" id="ARBA00023002"/>
    </source>
</evidence>
<dbReference type="PANTHER" id="PTHR11063">
    <property type="entry name" value="GLUTAMATE SEMIALDEHYDE DEHYDROGENASE"/>
    <property type="match status" value="1"/>
</dbReference>
<dbReference type="EC" id="1.2.1.41" evidence="7"/>
<comment type="catalytic activity">
    <reaction evidence="6 7">
        <text>L-glutamate 5-semialdehyde + phosphate + NADP(+) = L-glutamyl 5-phosphate + NADPH + H(+)</text>
        <dbReference type="Rhea" id="RHEA:19541"/>
        <dbReference type="ChEBI" id="CHEBI:15378"/>
        <dbReference type="ChEBI" id="CHEBI:43474"/>
        <dbReference type="ChEBI" id="CHEBI:57783"/>
        <dbReference type="ChEBI" id="CHEBI:58066"/>
        <dbReference type="ChEBI" id="CHEBI:58274"/>
        <dbReference type="ChEBI" id="CHEBI:58349"/>
        <dbReference type="EC" id="1.2.1.41"/>
    </reaction>
</comment>
<dbReference type="Pfam" id="PF00171">
    <property type="entry name" value="Aldedh"/>
    <property type="match status" value="1"/>
</dbReference>
<evidence type="ECO:0000256" key="1">
    <source>
        <dbReference type="ARBA" id="ARBA00004985"/>
    </source>
</evidence>
<feature type="domain" description="Aldehyde dehydrogenase" evidence="8">
    <location>
        <begin position="6"/>
        <end position="277"/>
    </location>
</feature>
<dbReference type="InterPro" id="IPR016161">
    <property type="entry name" value="Ald_DH/histidinol_DH"/>
</dbReference>
<dbReference type="RefSeq" id="WP_209466766.1">
    <property type="nucleotide sequence ID" value="NZ_JAGGLG010000015.1"/>
</dbReference>
<dbReference type="EMBL" id="JAGGLG010000015">
    <property type="protein sequence ID" value="MBP2018640.1"/>
    <property type="molecule type" value="Genomic_DNA"/>
</dbReference>
<keyword evidence="3 7" id="KW-0641">Proline biosynthesis</keyword>
<protein>
    <recommendedName>
        <fullName evidence="7">Gamma-glutamyl phosphate reductase</fullName>
        <shortName evidence="7">GPR</shortName>
        <ecNumber evidence="7">1.2.1.41</ecNumber>
    </recommendedName>
    <alternativeName>
        <fullName evidence="7">Glutamate-5-semialdehyde dehydrogenase</fullName>
    </alternativeName>
    <alternativeName>
        <fullName evidence="7">Glutamyl-gamma-semialdehyde dehydrogenase</fullName>
        <shortName evidence="7">GSA dehydrogenase</shortName>
    </alternativeName>
</protein>
<keyword evidence="4 7" id="KW-0521">NADP</keyword>
<keyword evidence="5 7" id="KW-0560">Oxidoreductase</keyword>
<evidence type="ECO:0000313" key="10">
    <source>
        <dbReference type="Proteomes" id="UP001519289"/>
    </source>
</evidence>
<keyword evidence="2 7" id="KW-0028">Amino-acid biosynthesis</keyword>
<dbReference type="CDD" id="cd07079">
    <property type="entry name" value="ALDH_F18-19_ProA-GPR"/>
    <property type="match status" value="1"/>
</dbReference>
<dbReference type="PROSITE" id="PS01223">
    <property type="entry name" value="PROA"/>
    <property type="match status" value="1"/>
</dbReference>
<dbReference type="InterPro" id="IPR012134">
    <property type="entry name" value="Glu-5-SA_DH"/>
</dbReference>
<comment type="similarity">
    <text evidence="7">Belongs to the gamma-glutamyl phosphate reductase family.</text>
</comment>
<sequence>MDERVSDVRGMARRARQAQRRLELATAGERNGALEAIARTLEEKAAEIVAANREDLAAAEAAGLPGPMIARLRLDEAKLAGVIRGVRAVAALPDPLAAEPEAWVRPNGLRIERVRVPLGVIGIIYESRPGVTVDAAVLCLKAGNAVLLKGGKEAARSNAALGAAMAAGLRQAGLPEELVQVLPSAREAAVELMNARGLVDVLIPRGGAGLIRATVEQSRVPVIETGTGVCHVYVHEAADLAMAREIVLNAKCSNPAVCNAAETLLVDRAIAARFLADAGPALLAAGVRLRACPEALAYLRGAAAMVEPATEEDWAAEYLDLTLAVKVVGGLEEALAHIARYGTQHSEAIVTADGAAAERFLRAVNAAAVYHNASTRFTDGGEFGFGAEIGISTQKLHARGPMGLAELTTYKYVLRGNGQVR</sequence>
<accession>A0ABS4JSZ1</accession>
<comment type="pathway">
    <text evidence="1 7">Amino-acid biosynthesis; L-proline biosynthesis; L-glutamate 5-semialdehyde from L-glutamate: step 2/2.</text>
</comment>
<dbReference type="Gene3D" id="3.40.309.10">
    <property type="entry name" value="Aldehyde Dehydrogenase, Chain A, domain 2"/>
    <property type="match status" value="1"/>
</dbReference>
<dbReference type="NCBIfam" id="NF001221">
    <property type="entry name" value="PRK00197.1"/>
    <property type="match status" value="1"/>
</dbReference>
<dbReference type="SUPFAM" id="SSF53720">
    <property type="entry name" value="ALDH-like"/>
    <property type="match status" value="1"/>
</dbReference>
<dbReference type="GO" id="GO:0004350">
    <property type="term" value="F:glutamate-5-semialdehyde dehydrogenase activity"/>
    <property type="evidence" value="ECO:0007669"/>
    <property type="project" value="UniProtKB-EC"/>
</dbReference>
<keyword evidence="7" id="KW-0963">Cytoplasm</keyword>
<dbReference type="HAMAP" id="MF_00412">
    <property type="entry name" value="ProA"/>
    <property type="match status" value="1"/>
</dbReference>
<dbReference type="PANTHER" id="PTHR11063:SF8">
    <property type="entry name" value="DELTA-1-PYRROLINE-5-CARBOXYLATE SYNTHASE"/>
    <property type="match status" value="1"/>
</dbReference>
<evidence type="ECO:0000256" key="2">
    <source>
        <dbReference type="ARBA" id="ARBA00022605"/>
    </source>
</evidence>
<keyword evidence="10" id="KW-1185">Reference proteome</keyword>
<evidence type="ECO:0000256" key="6">
    <source>
        <dbReference type="ARBA" id="ARBA00049024"/>
    </source>
</evidence>
<proteinExistence type="inferred from homology"/>
<dbReference type="Gene3D" id="3.40.605.10">
    <property type="entry name" value="Aldehyde Dehydrogenase, Chain A, domain 1"/>
    <property type="match status" value="1"/>
</dbReference>
<dbReference type="InterPro" id="IPR020593">
    <property type="entry name" value="G-glutamylP_reductase_CS"/>
</dbReference>
<comment type="function">
    <text evidence="7">Catalyzes the NADPH-dependent reduction of L-glutamate 5-phosphate into L-glutamate 5-semialdehyde and phosphate. The product spontaneously undergoes cyclization to form 1-pyrroline-5-carboxylate.</text>
</comment>
<dbReference type="NCBIfam" id="TIGR00407">
    <property type="entry name" value="proA"/>
    <property type="match status" value="1"/>
</dbReference>
<evidence type="ECO:0000313" key="9">
    <source>
        <dbReference type="EMBL" id="MBP2018640.1"/>
    </source>
</evidence>
<evidence type="ECO:0000256" key="3">
    <source>
        <dbReference type="ARBA" id="ARBA00022650"/>
    </source>
</evidence>
<organism evidence="9 10">
    <name type="scientific">Symbiobacterium terraclitae</name>
    <dbReference type="NCBI Taxonomy" id="557451"/>
    <lineage>
        <taxon>Bacteria</taxon>
        <taxon>Bacillati</taxon>
        <taxon>Bacillota</taxon>
        <taxon>Clostridia</taxon>
        <taxon>Eubacteriales</taxon>
        <taxon>Symbiobacteriaceae</taxon>
        <taxon>Symbiobacterium</taxon>
    </lineage>
</organism>
<evidence type="ECO:0000259" key="8">
    <source>
        <dbReference type="Pfam" id="PF00171"/>
    </source>
</evidence>